<evidence type="ECO:0000313" key="2">
    <source>
        <dbReference type="EMBL" id="KAK8963261.1"/>
    </source>
</evidence>
<feature type="region of interest" description="Disordered" evidence="1">
    <location>
        <begin position="52"/>
        <end position="80"/>
    </location>
</feature>
<dbReference type="EMBL" id="JBBWWR010000007">
    <property type="protein sequence ID" value="KAK8963261.1"/>
    <property type="molecule type" value="Genomic_DNA"/>
</dbReference>
<evidence type="ECO:0000256" key="1">
    <source>
        <dbReference type="SAM" id="MobiDB-lite"/>
    </source>
</evidence>
<gene>
    <name evidence="2" type="ORF">KSP40_PGU003422</name>
</gene>
<sequence>MLEGTVEVASPQLPKMLQAIVAGDSFRQWGIGSETPCGVVSAGEIRVENGTGMAANYDDNDTAGESAVRGQVSKKDEQTI</sequence>
<protein>
    <submittedName>
        <fullName evidence="2">Uncharacterized protein</fullName>
    </submittedName>
</protein>
<comment type="caution">
    <text evidence="2">The sequence shown here is derived from an EMBL/GenBank/DDBJ whole genome shotgun (WGS) entry which is preliminary data.</text>
</comment>
<keyword evidence="3" id="KW-1185">Reference proteome</keyword>
<proteinExistence type="predicted"/>
<organism evidence="2 3">
    <name type="scientific">Platanthera guangdongensis</name>
    <dbReference type="NCBI Taxonomy" id="2320717"/>
    <lineage>
        <taxon>Eukaryota</taxon>
        <taxon>Viridiplantae</taxon>
        <taxon>Streptophyta</taxon>
        <taxon>Embryophyta</taxon>
        <taxon>Tracheophyta</taxon>
        <taxon>Spermatophyta</taxon>
        <taxon>Magnoliopsida</taxon>
        <taxon>Liliopsida</taxon>
        <taxon>Asparagales</taxon>
        <taxon>Orchidaceae</taxon>
        <taxon>Orchidoideae</taxon>
        <taxon>Orchideae</taxon>
        <taxon>Orchidinae</taxon>
        <taxon>Platanthera</taxon>
    </lineage>
</organism>
<accession>A0ABR2MHR8</accession>
<reference evidence="2 3" key="1">
    <citation type="journal article" date="2022" name="Nat. Plants">
        <title>Genomes of leafy and leafless Platanthera orchids illuminate the evolution of mycoheterotrophy.</title>
        <authorList>
            <person name="Li M.H."/>
            <person name="Liu K.W."/>
            <person name="Li Z."/>
            <person name="Lu H.C."/>
            <person name="Ye Q.L."/>
            <person name="Zhang D."/>
            <person name="Wang J.Y."/>
            <person name="Li Y.F."/>
            <person name="Zhong Z.M."/>
            <person name="Liu X."/>
            <person name="Yu X."/>
            <person name="Liu D.K."/>
            <person name="Tu X.D."/>
            <person name="Liu B."/>
            <person name="Hao Y."/>
            <person name="Liao X.Y."/>
            <person name="Jiang Y.T."/>
            <person name="Sun W.H."/>
            <person name="Chen J."/>
            <person name="Chen Y.Q."/>
            <person name="Ai Y."/>
            <person name="Zhai J.W."/>
            <person name="Wu S.S."/>
            <person name="Zhou Z."/>
            <person name="Hsiao Y.Y."/>
            <person name="Wu W.L."/>
            <person name="Chen Y.Y."/>
            <person name="Lin Y.F."/>
            <person name="Hsu J.L."/>
            <person name="Li C.Y."/>
            <person name="Wang Z.W."/>
            <person name="Zhao X."/>
            <person name="Zhong W.Y."/>
            <person name="Ma X.K."/>
            <person name="Ma L."/>
            <person name="Huang J."/>
            <person name="Chen G.Z."/>
            <person name="Huang M.Z."/>
            <person name="Huang L."/>
            <person name="Peng D.H."/>
            <person name="Luo Y.B."/>
            <person name="Zou S.Q."/>
            <person name="Chen S.P."/>
            <person name="Lan S."/>
            <person name="Tsai W.C."/>
            <person name="Van de Peer Y."/>
            <person name="Liu Z.J."/>
        </authorList>
    </citation>
    <scope>NUCLEOTIDE SEQUENCE [LARGE SCALE GENOMIC DNA]</scope>
    <source>
        <strain evidence="2">Lor288</strain>
    </source>
</reference>
<name>A0ABR2MHR8_9ASPA</name>
<dbReference type="Proteomes" id="UP001412067">
    <property type="component" value="Unassembled WGS sequence"/>
</dbReference>
<evidence type="ECO:0000313" key="3">
    <source>
        <dbReference type="Proteomes" id="UP001412067"/>
    </source>
</evidence>